<evidence type="ECO:0000256" key="1">
    <source>
        <dbReference type="SAM" id="MobiDB-lite"/>
    </source>
</evidence>
<organism evidence="3">
    <name type="scientific">Dissoconium aciculare CBS 342.82</name>
    <dbReference type="NCBI Taxonomy" id="1314786"/>
    <lineage>
        <taxon>Eukaryota</taxon>
        <taxon>Fungi</taxon>
        <taxon>Dikarya</taxon>
        <taxon>Ascomycota</taxon>
        <taxon>Pezizomycotina</taxon>
        <taxon>Dothideomycetes</taxon>
        <taxon>Dothideomycetidae</taxon>
        <taxon>Mycosphaerellales</taxon>
        <taxon>Dissoconiaceae</taxon>
        <taxon>Dissoconium</taxon>
    </lineage>
</organism>
<dbReference type="AlphaFoldDB" id="A0A6J3LY79"/>
<feature type="region of interest" description="Disordered" evidence="1">
    <location>
        <begin position="65"/>
        <end position="85"/>
    </location>
</feature>
<reference evidence="3" key="3">
    <citation type="submission" date="2025-08" db="UniProtKB">
        <authorList>
            <consortium name="RefSeq"/>
        </authorList>
    </citation>
    <scope>IDENTIFICATION</scope>
    <source>
        <strain evidence="3">CBS 342.82</strain>
    </source>
</reference>
<evidence type="ECO:0000313" key="3">
    <source>
        <dbReference type="RefSeq" id="XP_033457290.1"/>
    </source>
</evidence>
<protein>
    <submittedName>
        <fullName evidence="3">Uncharacterized protein</fullName>
    </submittedName>
</protein>
<reference evidence="3" key="2">
    <citation type="submission" date="2020-04" db="EMBL/GenBank/DDBJ databases">
        <authorList>
            <consortium name="NCBI Genome Project"/>
        </authorList>
    </citation>
    <scope>NUCLEOTIDE SEQUENCE</scope>
    <source>
        <strain evidence="3">CBS 342.82</strain>
    </source>
</reference>
<evidence type="ECO:0000313" key="2">
    <source>
        <dbReference type="Proteomes" id="UP000504637"/>
    </source>
</evidence>
<reference evidence="3" key="1">
    <citation type="submission" date="2020-01" db="EMBL/GenBank/DDBJ databases">
        <authorList>
            <consortium name="DOE Joint Genome Institute"/>
            <person name="Haridas S."/>
            <person name="Albert R."/>
            <person name="Binder M."/>
            <person name="Bloem J."/>
            <person name="Labutti K."/>
            <person name="Salamov A."/>
            <person name="Andreopoulos B."/>
            <person name="Baker S.E."/>
            <person name="Barry K."/>
            <person name="Bills G."/>
            <person name="Bluhm B.H."/>
            <person name="Cannon C."/>
            <person name="Castanera R."/>
            <person name="Culley D.E."/>
            <person name="Daum C."/>
            <person name="Ezra D."/>
            <person name="Gonzalez J.B."/>
            <person name="Henrissat B."/>
            <person name="Kuo A."/>
            <person name="Liang C."/>
            <person name="Lipzen A."/>
            <person name="Lutzoni F."/>
            <person name="Magnuson J."/>
            <person name="Mondo S."/>
            <person name="Nolan M."/>
            <person name="Ohm R."/>
            <person name="Pangilinan J."/>
            <person name="Park H.-J."/>
            <person name="Ramirez L."/>
            <person name="Alfaro M."/>
            <person name="Sun H."/>
            <person name="Tritt A."/>
            <person name="Yoshinaga Y."/>
            <person name="Zwiers L.-H."/>
            <person name="Turgeon B.G."/>
            <person name="Goodwin S.B."/>
            <person name="Spatafora J.W."/>
            <person name="Crous P.W."/>
            <person name="Grigoriev I.V."/>
        </authorList>
    </citation>
    <scope>NUCLEOTIDE SEQUENCE</scope>
    <source>
        <strain evidence="3">CBS 342.82</strain>
    </source>
</reference>
<gene>
    <name evidence="3" type="ORF">K489DRAFT_372771</name>
</gene>
<sequence length="149" mass="16403">MGVKRHENMDETVMMIFKAWAAAGGSLMAVINDVSSTHLDSLVALSFKHYPSPKAQPVVVAMVATSESRRTRKQGDSRARRRARSSRFEVRWTPGHDRGEVWHGKVRSCRARVETSAQAKAGQASSDQVERPAAVSLLATPSNAFLTRL</sequence>
<name>A0A6J3LY79_9PEZI</name>
<keyword evidence="2" id="KW-1185">Reference proteome</keyword>
<dbReference type="GeneID" id="54361162"/>
<dbReference type="Proteomes" id="UP000504637">
    <property type="component" value="Unplaced"/>
</dbReference>
<feature type="compositionally biased region" description="Basic and acidic residues" evidence="1">
    <location>
        <begin position="67"/>
        <end position="78"/>
    </location>
</feature>
<dbReference type="RefSeq" id="XP_033457290.1">
    <property type="nucleotide sequence ID" value="XM_033603362.1"/>
</dbReference>
<accession>A0A6J3LY79</accession>
<proteinExistence type="predicted"/>